<sequence length="110" mass="13295">MRQLLFDEISAVDIRKINNYLKKQAESTPLHNVYWVHLPEDLWDDIQKEHKNCQPYYFAVEVGQNYIRVELLIRSRQRLHCKCIKYANESQRAFILTFVDKLIETLKIRT</sequence>
<gene>
    <name evidence="1" type="ORF">ENG63_01505</name>
</gene>
<accession>A0A7C0Y1L2</accession>
<organism evidence="1">
    <name type="scientific">Desulfofervidus auxilii</name>
    <dbReference type="NCBI Taxonomy" id="1621989"/>
    <lineage>
        <taxon>Bacteria</taxon>
        <taxon>Pseudomonadati</taxon>
        <taxon>Thermodesulfobacteriota</taxon>
        <taxon>Candidatus Desulfofervidia</taxon>
        <taxon>Candidatus Desulfofervidales</taxon>
        <taxon>Candidatus Desulfofervidaceae</taxon>
        <taxon>Candidatus Desulfofervidus</taxon>
    </lineage>
</organism>
<dbReference type="AlphaFoldDB" id="A0A7C0Y1L2"/>
<proteinExistence type="predicted"/>
<evidence type="ECO:0000313" key="1">
    <source>
        <dbReference type="EMBL" id="HDD43527.1"/>
    </source>
</evidence>
<protein>
    <submittedName>
        <fullName evidence="1">Uncharacterized protein</fullName>
    </submittedName>
</protein>
<dbReference type="Proteomes" id="UP000886289">
    <property type="component" value="Unassembled WGS sequence"/>
</dbReference>
<comment type="caution">
    <text evidence="1">The sequence shown here is derived from an EMBL/GenBank/DDBJ whole genome shotgun (WGS) entry which is preliminary data.</text>
</comment>
<name>A0A7C0Y1L2_DESA2</name>
<reference evidence="1" key="1">
    <citation type="journal article" date="2020" name="mSystems">
        <title>Genome- and Community-Level Interaction Insights into Carbon Utilization and Element Cycling Functions of Hydrothermarchaeota in Hydrothermal Sediment.</title>
        <authorList>
            <person name="Zhou Z."/>
            <person name="Liu Y."/>
            <person name="Xu W."/>
            <person name="Pan J."/>
            <person name="Luo Z.H."/>
            <person name="Li M."/>
        </authorList>
    </citation>
    <scope>NUCLEOTIDE SEQUENCE [LARGE SCALE GENOMIC DNA]</scope>
    <source>
        <strain evidence="1">HyVt-233</strain>
    </source>
</reference>
<dbReference type="EMBL" id="DRBS01000062">
    <property type="protein sequence ID" value="HDD43527.1"/>
    <property type="molecule type" value="Genomic_DNA"/>
</dbReference>